<organism evidence="2 3">
    <name type="scientific">Pseudokineococcus marinus</name>
    <dbReference type="NCBI Taxonomy" id="351215"/>
    <lineage>
        <taxon>Bacteria</taxon>
        <taxon>Bacillati</taxon>
        <taxon>Actinomycetota</taxon>
        <taxon>Actinomycetes</taxon>
        <taxon>Kineosporiales</taxon>
        <taxon>Kineosporiaceae</taxon>
        <taxon>Pseudokineococcus</taxon>
    </lineage>
</organism>
<proteinExistence type="predicted"/>
<feature type="compositionally biased region" description="Low complexity" evidence="1">
    <location>
        <begin position="251"/>
        <end position="273"/>
    </location>
</feature>
<protein>
    <recommendedName>
        <fullName evidence="4">Tfp pilus assembly protein PilO</fullName>
    </recommendedName>
</protein>
<evidence type="ECO:0008006" key="4">
    <source>
        <dbReference type="Google" id="ProtNLM"/>
    </source>
</evidence>
<reference evidence="2 3" key="1">
    <citation type="submission" date="2020-05" db="EMBL/GenBank/DDBJ databases">
        <title>MicrobeNet Type strains.</title>
        <authorList>
            <person name="Nicholson A.C."/>
        </authorList>
    </citation>
    <scope>NUCLEOTIDE SEQUENCE [LARGE SCALE GENOMIC DNA]</scope>
    <source>
        <strain evidence="2 3">JCM 14547</strain>
    </source>
</reference>
<comment type="caution">
    <text evidence="2">The sequence shown here is derived from an EMBL/GenBank/DDBJ whole genome shotgun (WGS) entry which is preliminary data.</text>
</comment>
<dbReference type="RefSeq" id="WP_171202596.1">
    <property type="nucleotide sequence ID" value="NZ_BAAANP010000009.1"/>
</dbReference>
<keyword evidence="3" id="KW-1185">Reference proteome</keyword>
<accession>A0A849BHX3</accession>
<gene>
    <name evidence="2" type="ORF">HLB09_06570</name>
</gene>
<sequence>MRLTRTTAWVGGAALLGLVLVAAAWLLLVGPRQQLAADLREQTASTAAQNDLLTAQVRRLEEQLGDVPTTRAEVAALREQVPADAQLPALLRQVTELSDLAGAQLTGVTPTEPADVPTDAAAAVPTEAPADASADGTAATSPAPTDPAVPGGVQVVPVALTATGSFAQLQELLRLVQVELPRALLVRSVSLTAGEGEGALQLSVSADALVLPTTPQEEQLVALAAAGATAADGATGTAASPEPAPAPAPAPTAGATDPSAASAAAPPTTEDPL</sequence>
<evidence type="ECO:0000313" key="3">
    <source>
        <dbReference type="Proteomes" id="UP000555552"/>
    </source>
</evidence>
<feature type="compositionally biased region" description="Low complexity" evidence="1">
    <location>
        <begin position="230"/>
        <end position="241"/>
    </location>
</feature>
<dbReference type="EMBL" id="JABEMA010000066">
    <property type="protein sequence ID" value="NNH22760.1"/>
    <property type="molecule type" value="Genomic_DNA"/>
</dbReference>
<feature type="region of interest" description="Disordered" evidence="1">
    <location>
        <begin position="230"/>
        <end position="273"/>
    </location>
</feature>
<feature type="region of interest" description="Disordered" evidence="1">
    <location>
        <begin position="107"/>
        <end position="148"/>
    </location>
</feature>
<dbReference type="Gene3D" id="3.30.70.60">
    <property type="match status" value="1"/>
</dbReference>
<name>A0A849BHX3_9ACTN</name>
<dbReference type="Proteomes" id="UP000555552">
    <property type="component" value="Unassembled WGS sequence"/>
</dbReference>
<dbReference type="InterPro" id="IPR014717">
    <property type="entry name" value="Transl_elong_EF1B/ribsomal_bS6"/>
</dbReference>
<evidence type="ECO:0000313" key="2">
    <source>
        <dbReference type="EMBL" id="NNH22760.1"/>
    </source>
</evidence>
<feature type="compositionally biased region" description="Low complexity" evidence="1">
    <location>
        <begin position="108"/>
        <end position="148"/>
    </location>
</feature>
<dbReference type="AlphaFoldDB" id="A0A849BHX3"/>
<evidence type="ECO:0000256" key="1">
    <source>
        <dbReference type="SAM" id="MobiDB-lite"/>
    </source>
</evidence>